<protein>
    <submittedName>
        <fullName evidence="2">Uncharacterized protein</fullName>
    </submittedName>
</protein>
<gene>
    <name evidence="2" type="ORF">IPOD504_LOCUS839</name>
</gene>
<dbReference type="EMBL" id="OW152813">
    <property type="protein sequence ID" value="CAH2036093.1"/>
    <property type="molecule type" value="Genomic_DNA"/>
</dbReference>
<feature type="non-terminal residue" evidence="2">
    <location>
        <position position="825"/>
    </location>
</feature>
<feature type="region of interest" description="Disordered" evidence="1">
    <location>
        <begin position="66"/>
        <end position="94"/>
    </location>
</feature>
<feature type="compositionally biased region" description="Basic residues" evidence="1">
    <location>
        <begin position="84"/>
        <end position="93"/>
    </location>
</feature>
<evidence type="ECO:0000256" key="1">
    <source>
        <dbReference type="SAM" id="MobiDB-lite"/>
    </source>
</evidence>
<sequence>MYAMLLAGSLLNGHLSGCCLSFEASGNHRTIGGVIKDPVIGQAAAFHAATAPHLLPALKAEKRERASVGPRSCGPRAVGDGGTRRRAASRRMRGAAFGRTRARRSNMSRMYRLITLILMGLSASSQENVNACVDERYCDCYNSEHPSWNIVNCTLPLTVKLFIRYDYLSERTTRIIIHGGAAVYFEKNSLSRLNALKSIEVRDTQAISLHSSASFRQNLSNLSLDIDGCNLLELEPKAFAYINGPLSVSVKNCKVVTFGTQAFSWLLDLYVENVTKLTLYPNTFALDPTADNIGDHGPGMTIEFMDVILPEIPAQAFAASTALIRMEAVRIEIIRLGAFTANTCNVMYVINCLVKNIEKQAFAPYSLINSLNVHQSVIERISSNAVQSAIGTLSLSNNRFHIIETGAINGTVASLTLEKNVFKIFNEKGFVLSSCNKYYIDRNVFDELPPYAITAPGSTPQELTFISNEIETLSVHEYSERHRLNEPRALDMIQEIALPNIYTEEMVRTDEKNTQTMPEELTKELLEDLKKQLTNPQNYGEARQMIEHLYDLINAEEKLLENSQRRPNVEENIYELPYQQTVPRIGRNKKRMISVGTKIPSLEKLLPLSPYTRQTALAHEYFQPKDFAVHLYAEIANCNRDKMLLGAIPDVLAEQAVPRGPYLRAVHDKMNASSSAGSSSRPAIAIISNPQHMSTIKSNKSTASNSSAKMLNRPLPQKPDEAQDPGEANEEVGVCWTPRKARNGRTGSDVQAEWVPWGAGPGTGIASGERRVAKVSLAHLAACGSRVRRAGASSARADRTAACVSAKGACSNAFAPTHTSPGCSS</sequence>
<name>A0ABN8HNR7_9NEOP</name>
<keyword evidence="3" id="KW-1185">Reference proteome</keyword>
<dbReference type="Gene3D" id="3.80.10.10">
    <property type="entry name" value="Ribonuclease Inhibitor"/>
    <property type="match status" value="1"/>
</dbReference>
<dbReference type="InterPro" id="IPR032675">
    <property type="entry name" value="LRR_dom_sf"/>
</dbReference>
<evidence type="ECO:0000313" key="3">
    <source>
        <dbReference type="Proteomes" id="UP000837857"/>
    </source>
</evidence>
<organism evidence="2 3">
    <name type="scientific">Iphiclides podalirius</name>
    <name type="common">scarce swallowtail</name>
    <dbReference type="NCBI Taxonomy" id="110791"/>
    <lineage>
        <taxon>Eukaryota</taxon>
        <taxon>Metazoa</taxon>
        <taxon>Ecdysozoa</taxon>
        <taxon>Arthropoda</taxon>
        <taxon>Hexapoda</taxon>
        <taxon>Insecta</taxon>
        <taxon>Pterygota</taxon>
        <taxon>Neoptera</taxon>
        <taxon>Endopterygota</taxon>
        <taxon>Lepidoptera</taxon>
        <taxon>Glossata</taxon>
        <taxon>Ditrysia</taxon>
        <taxon>Papilionoidea</taxon>
        <taxon>Papilionidae</taxon>
        <taxon>Papilioninae</taxon>
        <taxon>Iphiclides</taxon>
    </lineage>
</organism>
<evidence type="ECO:0000313" key="2">
    <source>
        <dbReference type="EMBL" id="CAH2036093.1"/>
    </source>
</evidence>
<feature type="compositionally biased region" description="Low complexity" evidence="1">
    <location>
        <begin position="689"/>
        <end position="708"/>
    </location>
</feature>
<feature type="region of interest" description="Disordered" evidence="1">
    <location>
        <begin position="689"/>
        <end position="729"/>
    </location>
</feature>
<proteinExistence type="predicted"/>
<dbReference type="Proteomes" id="UP000837857">
    <property type="component" value="Chromosome 1"/>
</dbReference>
<reference evidence="2" key="1">
    <citation type="submission" date="2022-03" db="EMBL/GenBank/DDBJ databases">
        <authorList>
            <person name="Martin H S."/>
        </authorList>
    </citation>
    <scope>NUCLEOTIDE SEQUENCE</scope>
</reference>
<accession>A0ABN8HNR7</accession>